<dbReference type="KEGG" id="sfeu:IM697_23445"/>
<dbReference type="GO" id="GO:0016853">
    <property type="term" value="F:isomerase activity"/>
    <property type="evidence" value="ECO:0007669"/>
    <property type="project" value="UniProtKB-KW"/>
</dbReference>
<dbReference type="GO" id="GO:0006635">
    <property type="term" value="P:fatty acid beta-oxidation"/>
    <property type="evidence" value="ECO:0007669"/>
    <property type="project" value="TreeGrafter"/>
</dbReference>
<proteinExistence type="inferred from homology"/>
<dbReference type="Proteomes" id="UP000594205">
    <property type="component" value="Chromosome"/>
</dbReference>
<sequence>MSPVSAESSCPEAGARVAVERHGHVLVIRMRRPAKRNAIDPGMTTSLDTALNELDDDPDLRCGILTGGEQVFSAGTDLAVGAGDPTPRGGPYGVVRRQRTTPLIAAVEGVAFGGGFELVLACDMVVAGRSARFALPEVSRGVVATCGALFRAWRPLPLNVAKQMLLTGLPLSASRAHQLGLVNELVDDGQAEAAALTLAEQVCANSPLSVTATLTAVDRVAGETDEFGWEVTRHAIDTVLGSEDQREGVSAFLEKRRPRWRGR</sequence>
<dbReference type="RefSeq" id="WP_194037945.1">
    <property type="nucleotide sequence ID" value="NZ_CP063373.1"/>
</dbReference>
<name>A0A7M2SA83_9ACTN</name>
<dbReference type="PANTHER" id="PTHR11941:SF54">
    <property type="entry name" value="ENOYL-COA HYDRATASE, MITOCHONDRIAL"/>
    <property type="match status" value="1"/>
</dbReference>
<comment type="similarity">
    <text evidence="1 5">Belongs to the enoyl-CoA hydratase/isomerase family.</text>
</comment>
<evidence type="ECO:0000256" key="3">
    <source>
        <dbReference type="ARBA" id="ARBA00023709"/>
    </source>
</evidence>
<dbReference type="Gene3D" id="1.10.12.10">
    <property type="entry name" value="Lyase 2-enoyl-coa Hydratase, Chain A, domain 2"/>
    <property type="match status" value="1"/>
</dbReference>
<dbReference type="InterPro" id="IPR029045">
    <property type="entry name" value="ClpP/crotonase-like_dom_sf"/>
</dbReference>
<dbReference type="InterPro" id="IPR018376">
    <property type="entry name" value="Enoyl-CoA_hyd/isom_CS"/>
</dbReference>
<evidence type="ECO:0000256" key="4">
    <source>
        <dbReference type="ARBA" id="ARBA00023717"/>
    </source>
</evidence>
<evidence type="ECO:0000256" key="5">
    <source>
        <dbReference type="RuleBase" id="RU003707"/>
    </source>
</evidence>
<dbReference type="EMBL" id="CP063373">
    <property type="protein sequence ID" value="QOV33206.1"/>
    <property type="molecule type" value="Genomic_DNA"/>
</dbReference>
<dbReference type="AlphaFoldDB" id="A0A7M2SA83"/>
<dbReference type="Pfam" id="PF00378">
    <property type="entry name" value="ECH_1"/>
    <property type="match status" value="1"/>
</dbReference>
<dbReference type="GO" id="GO:0004300">
    <property type="term" value="F:enoyl-CoA hydratase activity"/>
    <property type="evidence" value="ECO:0007669"/>
    <property type="project" value="UniProtKB-EC"/>
</dbReference>
<dbReference type="SUPFAM" id="SSF52096">
    <property type="entry name" value="ClpP/crotonase"/>
    <property type="match status" value="1"/>
</dbReference>
<keyword evidence="2" id="KW-0456">Lyase</keyword>
<keyword evidence="7" id="KW-1185">Reference proteome</keyword>
<organism evidence="6 7">
    <name type="scientific">Streptomyces ferrugineus</name>
    <dbReference type="NCBI Taxonomy" id="1413221"/>
    <lineage>
        <taxon>Bacteria</taxon>
        <taxon>Bacillati</taxon>
        <taxon>Actinomycetota</taxon>
        <taxon>Actinomycetes</taxon>
        <taxon>Kitasatosporales</taxon>
        <taxon>Streptomycetaceae</taxon>
        <taxon>Streptomyces</taxon>
    </lineage>
</organism>
<evidence type="ECO:0000256" key="2">
    <source>
        <dbReference type="ARBA" id="ARBA00023239"/>
    </source>
</evidence>
<dbReference type="CDD" id="cd06558">
    <property type="entry name" value="crotonase-like"/>
    <property type="match status" value="1"/>
</dbReference>
<comment type="catalytic activity">
    <reaction evidence="4">
        <text>a 4-saturated-(3S)-3-hydroxyacyl-CoA = a (3E)-enoyl-CoA + H2O</text>
        <dbReference type="Rhea" id="RHEA:20724"/>
        <dbReference type="ChEBI" id="CHEBI:15377"/>
        <dbReference type="ChEBI" id="CHEBI:58521"/>
        <dbReference type="ChEBI" id="CHEBI:137480"/>
        <dbReference type="EC" id="4.2.1.17"/>
    </reaction>
</comment>
<dbReference type="InterPro" id="IPR014748">
    <property type="entry name" value="Enoyl-CoA_hydra_C"/>
</dbReference>
<gene>
    <name evidence="6" type="ORF">IM697_23445</name>
</gene>
<dbReference type="Gene3D" id="3.90.226.10">
    <property type="entry name" value="2-enoyl-CoA Hydratase, Chain A, domain 1"/>
    <property type="match status" value="1"/>
</dbReference>
<keyword evidence="6" id="KW-0413">Isomerase</keyword>
<evidence type="ECO:0000313" key="7">
    <source>
        <dbReference type="Proteomes" id="UP000594205"/>
    </source>
</evidence>
<dbReference type="PANTHER" id="PTHR11941">
    <property type="entry name" value="ENOYL-COA HYDRATASE-RELATED"/>
    <property type="match status" value="1"/>
</dbReference>
<accession>A0A7M2SA83</accession>
<dbReference type="InterPro" id="IPR001753">
    <property type="entry name" value="Enoyl-CoA_hydra/iso"/>
</dbReference>
<evidence type="ECO:0000313" key="6">
    <source>
        <dbReference type="EMBL" id="QOV33206.1"/>
    </source>
</evidence>
<reference evidence="6 7" key="1">
    <citation type="submission" date="2020-10" db="EMBL/GenBank/DDBJ databases">
        <title>Streptomyces ferrugineus complate genome analysis.</title>
        <authorList>
            <person name="Anwar N."/>
        </authorList>
    </citation>
    <scope>NUCLEOTIDE SEQUENCE [LARGE SCALE GENOMIC DNA]</scope>
    <source>
        <strain evidence="6 7">CCTCC AA2014009</strain>
    </source>
</reference>
<dbReference type="PROSITE" id="PS00166">
    <property type="entry name" value="ENOYL_COA_HYDRATASE"/>
    <property type="match status" value="1"/>
</dbReference>
<protein>
    <submittedName>
        <fullName evidence="6">Enoyl-CoA hydratase/isomerase family protein</fullName>
    </submittedName>
</protein>
<comment type="catalytic activity">
    <reaction evidence="3">
        <text>a (3S)-3-hydroxyacyl-CoA = a (2E)-enoyl-CoA + H2O</text>
        <dbReference type="Rhea" id="RHEA:16105"/>
        <dbReference type="ChEBI" id="CHEBI:15377"/>
        <dbReference type="ChEBI" id="CHEBI:57318"/>
        <dbReference type="ChEBI" id="CHEBI:58856"/>
        <dbReference type="EC" id="4.2.1.17"/>
    </reaction>
</comment>
<evidence type="ECO:0000256" key="1">
    <source>
        <dbReference type="ARBA" id="ARBA00005254"/>
    </source>
</evidence>